<reference evidence="4" key="3">
    <citation type="submission" date="2018-07" db="EMBL/GenBank/DDBJ databases">
        <title>Draft genome sequence of Klebsiella pneumoniae K293.</title>
        <authorList>
            <person name="He F."/>
        </authorList>
    </citation>
    <scope>NUCLEOTIDE SEQUENCE</scope>
    <source>
        <strain evidence="4">K293</strain>
    </source>
</reference>
<dbReference type="EMBL" id="NDBK01000056">
    <property type="protein sequence ID" value="OVF71840.1"/>
    <property type="molecule type" value="Genomic_DNA"/>
</dbReference>
<reference evidence="5 11" key="7">
    <citation type="submission" date="2018-10" db="EMBL/GenBank/DDBJ databases">
        <authorList>
            <person name="Vanduin D."/>
            <person name="Fouts D."/>
            <person name="Wright M."/>
            <person name="Sutton G."/>
            <person name="Nguyen K."/>
            <person name="Kreiswirth B."/>
            <person name="Chen L."/>
            <person name="Rojas L."/>
            <person name="Hujer A."/>
            <person name="Hujer K."/>
            <person name="Bonomo R."/>
            <person name="Adams M."/>
        </authorList>
    </citation>
    <scope>NUCLEOTIDE SEQUENCE [LARGE SCALE GENOMIC DNA]</scope>
    <source>
        <strain evidence="5 11">CRK0165</strain>
    </source>
</reference>
<name>A0A1L5H265_KLEPN</name>
<evidence type="ECO:0000313" key="12">
    <source>
        <dbReference type="Proteomes" id="UP000294951"/>
    </source>
</evidence>
<gene>
    <name evidence="1" type="ORF">B5L96_13240</name>
    <name evidence="2" type="ORF">B6I68_15575</name>
    <name evidence="5" type="ORF">BL124_00006385</name>
    <name evidence="3" type="ORF">DM078_22885</name>
    <name evidence="4" type="ORF">DW286_19910</name>
    <name evidence="7" type="ORF">E1814_18460</name>
    <name evidence="6" type="ORF">EAO17_14665</name>
</gene>
<sequence length="45" mass="5091">MAAYSEVELILFIVQKAPWSAGRLGPIHITERVARGRSPWQILND</sequence>
<evidence type="ECO:0000313" key="10">
    <source>
        <dbReference type="Proteomes" id="UP000275975"/>
    </source>
</evidence>
<evidence type="ECO:0000313" key="11">
    <source>
        <dbReference type="Proteomes" id="UP000283322"/>
    </source>
</evidence>
<evidence type="ECO:0000313" key="3">
    <source>
        <dbReference type="EMBL" id="RBZ18480.1"/>
    </source>
</evidence>
<dbReference type="Proteomes" id="UP000234439">
    <property type="component" value="Unassembled WGS sequence"/>
</dbReference>
<reference evidence="1 8" key="2">
    <citation type="submission" date="2017-03" db="EMBL/GenBank/DDBJ databases">
        <authorList>
            <person name="Fouts D."/>
            <person name="Stalin M.J."/>
            <person name="Chen L."/>
            <person name="Wright M."/>
            <person name="Sutton G."/>
            <person name="Nguyen K."/>
            <person name="Vanduin D."/>
            <person name="Rojas L."/>
            <person name="Hujer A."/>
            <person name="Hujer K."/>
            <person name="Bonomo R."/>
            <person name="Kreiswirth B."/>
            <person name="Adams M."/>
        </authorList>
    </citation>
    <scope>NUCLEOTIDE SEQUENCE [LARGE SCALE GENOMIC DNA]</scope>
    <source>
        <strain evidence="1 8">39383</strain>
    </source>
</reference>
<dbReference type="EMBL" id="NCMJ01000087">
    <property type="protein sequence ID" value="PLE26747.1"/>
    <property type="molecule type" value="Genomic_DNA"/>
</dbReference>
<dbReference type="EMBL" id="RDAM01000001">
    <property type="protein sequence ID" value="RRF07371.1"/>
    <property type="molecule type" value="Genomic_DNA"/>
</dbReference>
<protein>
    <submittedName>
        <fullName evidence="1">Addiction module toxin RelE</fullName>
    </submittedName>
</protein>
<organism evidence="1 8">
    <name type="scientific">Klebsiella pneumoniae</name>
    <dbReference type="NCBI Taxonomy" id="573"/>
    <lineage>
        <taxon>Bacteria</taxon>
        <taxon>Pseudomonadati</taxon>
        <taxon>Pseudomonadota</taxon>
        <taxon>Gammaproteobacteria</taxon>
        <taxon>Enterobacterales</taxon>
        <taxon>Enterobacteriaceae</taxon>
        <taxon>Klebsiella/Raoultella group</taxon>
        <taxon>Klebsiella</taxon>
        <taxon>Klebsiella pneumoniae complex</taxon>
    </lineage>
</organism>
<dbReference type="EMBL" id="QOHW01000023">
    <property type="protein sequence ID" value="RBZ18480.1"/>
    <property type="molecule type" value="Genomic_DNA"/>
</dbReference>
<dbReference type="Proteomes" id="UP000196447">
    <property type="component" value="Unassembled WGS sequence"/>
</dbReference>
<comment type="caution">
    <text evidence="1">The sequence shown here is derived from an EMBL/GenBank/DDBJ whole genome shotgun (WGS) entry which is preliminary data.</text>
</comment>
<dbReference type="EMBL" id="QRCF01000024">
    <property type="protein sequence ID" value="RDT88205.1"/>
    <property type="molecule type" value="Genomic_DNA"/>
</dbReference>
<evidence type="ECO:0000313" key="5">
    <source>
        <dbReference type="EMBL" id="ROH01557.1"/>
    </source>
</evidence>
<reference evidence="7 12" key="9">
    <citation type="submission" date="2019-03" db="EMBL/GenBank/DDBJ databases">
        <title>Multidrug-Resistant Klebsiella pneumoniae Clinical Bloodstream Isolates in Shanghai, China.</title>
        <authorList>
            <person name="Wang S."/>
        </authorList>
    </citation>
    <scope>NUCLEOTIDE SEQUENCE [LARGE SCALE GENOMIC DNA]</scope>
    <source>
        <strain evidence="7 12">RJ1071</strain>
    </source>
</reference>
<dbReference type="EMBL" id="SMTN01000019">
    <property type="protein sequence ID" value="TDJ97152.1"/>
    <property type="molecule type" value="Genomic_DNA"/>
</dbReference>
<dbReference type="Proteomes" id="UP000253559">
    <property type="component" value="Unassembled WGS sequence"/>
</dbReference>
<evidence type="ECO:0000313" key="2">
    <source>
        <dbReference type="EMBL" id="PLE26747.1"/>
    </source>
</evidence>
<reference evidence="3" key="4">
    <citation type="submission" date="2018-07" db="EMBL/GenBank/DDBJ databases">
        <authorList>
            <person name="Martins R.C."/>
            <person name="Perdigao-Neto L.V."/>
            <person name="Costa S.F."/>
            <person name="Levin A.S.S."/>
        </authorList>
    </citation>
    <scope>NUCLEOTIDE SEQUENCE</scope>
    <source>
        <strain evidence="3">BC_5001</strain>
    </source>
</reference>
<dbReference type="Proteomes" id="UP000294951">
    <property type="component" value="Unassembled WGS sequence"/>
</dbReference>
<proteinExistence type="predicted"/>
<reference evidence="3" key="5">
    <citation type="submission" date="2018-08" db="EMBL/GenBank/DDBJ databases">
        <title>Klebsiella pneumoniae genome sequencing and assembly.</title>
        <authorList>
            <person name="Martins R.C.R."/>
            <person name="Perdigao-Neto L.V."/>
            <person name="Costa S.F."/>
            <person name="Levin A.S.S."/>
        </authorList>
    </citation>
    <scope>NUCLEOTIDE SEQUENCE</scope>
    <source>
        <strain evidence="3">BC_5001</strain>
    </source>
</reference>
<dbReference type="EMBL" id="MPYG04000048">
    <property type="protein sequence ID" value="ROH01557.1"/>
    <property type="molecule type" value="Genomic_DNA"/>
</dbReference>
<evidence type="ECO:0000313" key="1">
    <source>
        <dbReference type="EMBL" id="OVF71840.1"/>
    </source>
</evidence>
<reference evidence="6" key="6">
    <citation type="submission" date="2018-10" db="EMBL/GenBank/DDBJ databases">
        <authorList>
            <person name="Fan Y."/>
            <person name="Timp W."/>
            <person name="Bergman Y."/>
            <person name="Tamma P."/>
            <person name="Simner P."/>
        </authorList>
    </citation>
    <scope>NUCLEOTIDE SEQUENCE</scope>
    <source>
        <strain evidence="6">KLPN_104</strain>
    </source>
</reference>
<evidence type="ECO:0000313" key="6">
    <source>
        <dbReference type="EMBL" id="RRF07371.1"/>
    </source>
</evidence>
<dbReference type="Proteomes" id="UP000275975">
    <property type="component" value="Unassembled WGS sequence"/>
</dbReference>
<evidence type="ECO:0000313" key="8">
    <source>
        <dbReference type="Proteomes" id="UP000196447"/>
    </source>
</evidence>
<evidence type="ECO:0000313" key="4">
    <source>
        <dbReference type="EMBL" id="RDT88205.1"/>
    </source>
</evidence>
<accession>A0A1L5H265</accession>
<evidence type="ECO:0000313" key="9">
    <source>
        <dbReference type="Proteomes" id="UP000234439"/>
    </source>
</evidence>
<reference evidence="2 9" key="1">
    <citation type="journal article" date="2017" name="J. Infect. Dis.">
        <title>An Analysis of the Epidemic of Klebsiella pneumoniae Carbapenemase-Producing K. pneumoniae: Convergence of Two Evolutionary Mechanisms Creates the Perfect Storm.</title>
        <authorList>
            <person name="Rojas L.J."/>
            <person name="Weinstock G.M."/>
            <person name="De La Cadena E."/>
            <person name="Diaz L."/>
            <person name="Rios R."/>
            <person name="Hanson B.M."/>
            <person name="Brown J.S."/>
            <person name="Vats P."/>
            <person name="Phillips D.S."/>
            <person name="Nguyen H."/>
            <person name="Hujer K.M."/>
            <person name="Correa A."/>
            <person name="Adams M.D."/>
            <person name="Perez F."/>
            <person name="Sodergren E."/>
            <person name="Narechania A."/>
            <person name="Planet P.J."/>
            <person name="Villegas M.V."/>
            <person name="Bonomo R.A."/>
            <person name="Arias C.A."/>
        </authorList>
    </citation>
    <scope>NUCLEOTIDE SEQUENCE [LARGE SCALE GENOMIC DNA]</scope>
    <source>
        <strain evidence="2 9">COL-Kpn30</strain>
    </source>
</reference>
<reference evidence="6 10" key="8">
    <citation type="journal article" date="2019" name="Antimicrob. Agents Chemother.">
        <title>Applying Rapid Whole Genome Sequencing to Predict Phenotypic Antimicrobial Susceptibility Testing Results Among Carbapenem-Resistant Klebsiella pneumoniae Clinical Isolates.</title>
        <authorList>
            <person name="Tamma P.D."/>
            <person name="Fan Y."/>
            <person name="Bergman Y."/>
            <person name="Pertea G."/>
            <person name="Kazmi A."/>
            <person name="Lewis S."/>
            <person name="Carroll K.C."/>
            <person name="Schatz M.C."/>
            <person name="Timp W."/>
            <person name="Simner P.J."/>
        </authorList>
    </citation>
    <scope>NUCLEOTIDE SEQUENCE [LARGE SCALE GENOMIC DNA]</scope>
    <source>
        <strain evidence="6 10">KLPN_104</strain>
    </source>
</reference>
<dbReference type="Proteomes" id="UP000283322">
    <property type="component" value="Unassembled WGS sequence"/>
</dbReference>
<dbReference type="AlphaFoldDB" id="A0A1L5H265"/>
<dbReference type="Proteomes" id="UP000254657">
    <property type="component" value="Unassembled WGS sequence"/>
</dbReference>
<evidence type="ECO:0000313" key="7">
    <source>
        <dbReference type="EMBL" id="TDJ97152.1"/>
    </source>
</evidence>